<dbReference type="GO" id="GO:0043565">
    <property type="term" value="F:sequence-specific DNA binding"/>
    <property type="evidence" value="ECO:0007669"/>
    <property type="project" value="InterPro"/>
</dbReference>
<dbReference type="Pfam" id="PF06719">
    <property type="entry name" value="AraC_N"/>
    <property type="match status" value="1"/>
</dbReference>
<evidence type="ECO:0000313" key="6">
    <source>
        <dbReference type="Proteomes" id="UP000705379"/>
    </source>
</evidence>
<reference evidence="5" key="1">
    <citation type="submission" date="2018-08" db="EMBL/GenBank/DDBJ databases">
        <authorList>
            <person name="Jin W."/>
            <person name="Wang H."/>
            <person name="Yang Y."/>
            <person name="Li M."/>
            <person name="Liu J."/>
        </authorList>
    </citation>
    <scope>NUCLEOTIDE SEQUENCE</scope>
    <source>
        <strain evidence="5">AESS21</strain>
    </source>
</reference>
<evidence type="ECO:0000256" key="1">
    <source>
        <dbReference type="ARBA" id="ARBA00023015"/>
    </source>
</evidence>
<protein>
    <submittedName>
        <fullName evidence="5">AraC family transcriptional regulator</fullName>
    </submittedName>
</protein>
<dbReference type="PROSITE" id="PS00041">
    <property type="entry name" value="HTH_ARAC_FAMILY_1"/>
    <property type="match status" value="1"/>
</dbReference>
<dbReference type="Proteomes" id="UP000705379">
    <property type="component" value="Unassembled WGS sequence"/>
</dbReference>
<proteinExistence type="predicted"/>
<dbReference type="Pfam" id="PF12833">
    <property type="entry name" value="HTH_18"/>
    <property type="match status" value="1"/>
</dbReference>
<dbReference type="AlphaFoldDB" id="A0A944C8Q1"/>
<dbReference type="InterPro" id="IPR009057">
    <property type="entry name" value="Homeodomain-like_sf"/>
</dbReference>
<dbReference type="InterPro" id="IPR009594">
    <property type="entry name" value="Tscrpt_reg_HTH_AraC_N"/>
</dbReference>
<dbReference type="PANTHER" id="PTHR43436">
    <property type="entry name" value="ARAC-FAMILY TRANSCRIPTIONAL REGULATOR"/>
    <property type="match status" value="1"/>
</dbReference>
<evidence type="ECO:0000256" key="3">
    <source>
        <dbReference type="ARBA" id="ARBA00023163"/>
    </source>
</evidence>
<sequence>MSKEQIRHLVEKSVHEDGLMDTGVAGVKLFRASDPVPCAPAVYEPSVIAIVNGVKEAVLDGKRYVYDSSQYMCCPISMPVEAGTPAASRETPLLGIYISLDTRVMTELAIELESVAGTSRLQNAPDMPQGFTLARWDDGFTEALLRLLQLSQSPADTTVLGEGRLRELYYAILKGDAGSAARRAFGVGNEIARAIRYLSTRLSEPVTIEEIADQAGMSRAVFHRKFKQATTMSPLQFVKAMRLNHAAMKIAGGKSVNEAALDVGYVSPSQFSREFKRMYGQSPRQWGQATHPSARLA</sequence>
<dbReference type="PRINTS" id="PR00032">
    <property type="entry name" value="HTHARAC"/>
</dbReference>
<dbReference type="SMART" id="SM00342">
    <property type="entry name" value="HTH_ARAC"/>
    <property type="match status" value="1"/>
</dbReference>
<reference evidence="5" key="2">
    <citation type="journal article" date="2021" name="Microorganisms">
        <title>Bacterial Dimethylsulfoniopropionate Biosynthesis in the East China Sea.</title>
        <authorList>
            <person name="Liu J."/>
            <person name="Zhang Y."/>
            <person name="Liu J."/>
            <person name="Zhong H."/>
            <person name="Williams B.T."/>
            <person name="Zheng Y."/>
            <person name="Curson A.R.J."/>
            <person name="Sun C."/>
            <person name="Sun H."/>
            <person name="Song D."/>
            <person name="Wagner Mackenzie B."/>
            <person name="Bermejo Martinez A."/>
            <person name="Todd J.D."/>
            <person name="Zhang X.H."/>
        </authorList>
    </citation>
    <scope>NUCLEOTIDE SEQUENCE</scope>
    <source>
        <strain evidence="5">AESS21</strain>
    </source>
</reference>
<organism evidence="5 6">
    <name type="scientific">Roseibium polysiphoniae</name>
    <dbReference type="NCBI Taxonomy" id="2571221"/>
    <lineage>
        <taxon>Bacteria</taxon>
        <taxon>Pseudomonadati</taxon>
        <taxon>Pseudomonadota</taxon>
        <taxon>Alphaproteobacteria</taxon>
        <taxon>Hyphomicrobiales</taxon>
        <taxon>Stappiaceae</taxon>
        <taxon>Roseibium</taxon>
    </lineage>
</organism>
<dbReference type="PROSITE" id="PS01124">
    <property type="entry name" value="HTH_ARAC_FAMILY_2"/>
    <property type="match status" value="1"/>
</dbReference>
<dbReference type="Gene3D" id="1.10.10.60">
    <property type="entry name" value="Homeodomain-like"/>
    <property type="match status" value="2"/>
</dbReference>
<dbReference type="EMBL" id="QTKU01000001">
    <property type="protein sequence ID" value="MBS8259230.1"/>
    <property type="molecule type" value="Genomic_DNA"/>
</dbReference>
<name>A0A944C8Q1_9HYPH</name>
<accession>A0A944C8Q1</accession>
<dbReference type="GO" id="GO:0003700">
    <property type="term" value="F:DNA-binding transcription factor activity"/>
    <property type="evidence" value="ECO:0007669"/>
    <property type="project" value="InterPro"/>
</dbReference>
<evidence type="ECO:0000259" key="4">
    <source>
        <dbReference type="PROSITE" id="PS01124"/>
    </source>
</evidence>
<dbReference type="PANTHER" id="PTHR43436:SF1">
    <property type="entry name" value="TRANSCRIPTIONAL REGULATORY PROTEIN"/>
    <property type="match status" value="1"/>
</dbReference>
<dbReference type="InterPro" id="IPR020449">
    <property type="entry name" value="Tscrpt_reg_AraC-type_HTH"/>
</dbReference>
<keyword evidence="2" id="KW-0238">DNA-binding</keyword>
<dbReference type="InterPro" id="IPR018062">
    <property type="entry name" value="HTH_AraC-typ_CS"/>
</dbReference>
<gene>
    <name evidence="5" type="ORF">DYI23_03265</name>
</gene>
<keyword evidence="3" id="KW-0804">Transcription</keyword>
<evidence type="ECO:0000313" key="5">
    <source>
        <dbReference type="EMBL" id="MBS8259230.1"/>
    </source>
</evidence>
<dbReference type="InterPro" id="IPR018060">
    <property type="entry name" value="HTH_AraC"/>
</dbReference>
<keyword evidence="1" id="KW-0805">Transcription regulation</keyword>
<comment type="caution">
    <text evidence="5">The sequence shown here is derived from an EMBL/GenBank/DDBJ whole genome shotgun (WGS) entry which is preliminary data.</text>
</comment>
<dbReference type="RefSeq" id="WP_213214885.1">
    <property type="nucleotide sequence ID" value="NZ_QTKU01000001.1"/>
</dbReference>
<feature type="domain" description="HTH araC/xylS-type" evidence="4">
    <location>
        <begin position="192"/>
        <end position="289"/>
    </location>
</feature>
<dbReference type="SUPFAM" id="SSF46689">
    <property type="entry name" value="Homeodomain-like"/>
    <property type="match status" value="2"/>
</dbReference>
<evidence type="ECO:0000256" key="2">
    <source>
        <dbReference type="ARBA" id="ARBA00023125"/>
    </source>
</evidence>